<keyword evidence="3 6" id="KW-0812">Transmembrane</keyword>
<dbReference type="Proteomes" id="UP000249239">
    <property type="component" value="Unassembled WGS sequence"/>
</dbReference>
<reference evidence="7 8" key="1">
    <citation type="submission" date="2018-06" db="EMBL/GenBank/DDBJ databases">
        <title>Genomic Encyclopedia of Archaeal and Bacterial Type Strains, Phase II (KMG-II): from individual species to whole genera.</title>
        <authorList>
            <person name="Goeker M."/>
        </authorList>
    </citation>
    <scope>NUCLEOTIDE SEQUENCE [LARGE SCALE GENOMIC DNA]</scope>
    <source>
        <strain evidence="7 8">DSM 6779</strain>
    </source>
</reference>
<dbReference type="OrthoDB" id="851598at2"/>
<feature type="transmembrane region" description="Helical" evidence="6">
    <location>
        <begin position="6"/>
        <end position="28"/>
    </location>
</feature>
<proteinExistence type="predicted"/>
<dbReference type="PANTHER" id="PTHR30086:SF20">
    <property type="entry name" value="ARGININE EXPORTER PROTEIN ARGO-RELATED"/>
    <property type="match status" value="1"/>
</dbReference>
<feature type="transmembrane region" description="Helical" evidence="6">
    <location>
        <begin position="113"/>
        <end position="140"/>
    </location>
</feature>
<protein>
    <submittedName>
        <fullName evidence="7">Threonine/homoserine/homoserine lactone efflux protein</fullName>
    </submittedName>
</protein>
<keyword evidence="5 6" id="KW-0472">Membrane</keyword>
<dbReference type="GO" id="GO:0005886">
    <property type="term" value="C:plasma membrane"/>
    <property type="evidence" value="ECO:0007669"/>
    <property type="project" value="UniProtKB-SubCell"/>
</dbReference>
<comment type="caution">
    <text evidence="7">The sequence shown here is derived from an EMBL/GenBank/DDBJ whole genome shotgun (WGS) entry which is preliminary data.</text>
</comment>
<evidence type="ECO:0000256" key="1">
    <source>
        <dbReference type="ARBA" id="ARBA00004651"/>
    </source>
</evidence>
<evidence type="ECO:0000313" key="7">
    <source>
        <dbReference type="EMBL" id="PZX20091.1"/>
    </source>
</evidence>
<accession>A0A2W7NI28</accession>
<evidence type="ECO:0000256" key="5">
    <source>
        <dbReference type="ARBA" id="ARBA00023136"/>
    </source>
</evidence>
<dbReference type="PANTHER" id="PTHR30086">
    <property type="entry name" value="ARGININE EXPORTER PROTEIN ARGO"/>
    <property type="match status" value="1"/>
</dbReference>
<keyword evidence="2" id="KW-1003">Cell membrane</keyword>
<dbReference type="RefSeq" id="WP_111444268.1">
    <property type="nucleotide sequence ID" value="NZ_QKZK01000003.1"/>
</dbReference>
<feature type="transmembrane region" description="Helical" evidence="6">
    <location>
        <begin position="185"/>
        <end position="207"/>
    </location>
</feature>
<organism evidence="7 8">
    <name type="scientific">Breznakibacter xylanolyticus</name>
    <dbReference type="NCBI Taxonomy" id="990"/>
    <lineage>
        <taxon>Bacteria</taxon>
        <taxon>Pseudomonadati</taxon>
        <taxon>Bacteroidota</taxon>
        <taxon>Bacteroidia</taxon>
        <taxon>Marinilabiliales</taxon>
        <taxon>Marinilabiliaceae</taxon>
        <taxon>Breznakibacter</taxon>
    </lineage>
</organism>
<feature type="transmembrane region" description="Helical" evidence="6">
    <location>
        <begin position="146"/>
        <end position="173"/>
    </location>
</feature>
<dbReference type="InterPro" id="IPR001123">
    <property type="entry name" value="LeuE-type"/>
</dbReference>
<evidence type="ECO:0000256" key="6">
    <source>
        <dbReference type="SAM" id="Phobius"/>
    </source>
</evidence>
<feature type="transmembrane region" description="Helical" evidence="6">
    <location>
        <begin position="71"/>
        <end position="92"/>
    </location>
</feature>
<keyword evidence="4 6" id="KW-1133">Transmembrane helix</keyword>
<evidence type="ECO:0000256" key="4">
    <source>
        <dbReference type="ARBA" id="ARBA00022989"/>
    </source>
</evidence>
<dbReference type="Pfam" id="PF01810">
    <property type="entry name" value="LysE"/>
    <property type="match status" value="1"/>
</dbReference>
<feature type="transmembrane region" description="Helical" evidence="6">
    <location>
        <begin position="40"/>
        <end position="65"/>
    </location>
</feature>
<dbReference type="EMBL" id="QKZK01000003">
    <property type="protein sequence ID" value="PZX20091.1"/>
    <property type="molecule type" value="Genomic_DNA"/>
</dbReference>
<name>A0A2W7NI28_9BACT</name>
<dbReference type="AlphaFoldDB" id="A0A2W7NI28"/>
<sequence length="214" mass="24182">MDFSFFFDGFIVGLIASVPLGPIGVLCIQRTLSKGRWSGFISGLGAASSDAIYAIIACFSLSYVVSFIEKQMLWLQIFGVALMLFLGLRIFYSNPAKQLRRQKSNSKNFVQDFASVFFLTISNPLYVFLFIGIFAGLRFVQPENDIFGQLVLILGVLAGASAWWFALTSIVNLFRAKINLRRLWWINKIAGGVIVLAALFSFLYWLIHDFFQWI</sequence>
<evidence type="ECO:0000256" key="2">
    <source>
        <dbReference type="ARBA" id="ARBA00022475"/>
    </source>
</evidence>
<evidence type="ECO:0000313" key="8">
    <source>
        <dbReference type="Proteomes" id="UP000249239"/>
    </source>
</evidence>
<comment type="subcellular location">
    <subcellularLocation>
        <location evidence="1">Cell membrane</location>
        <topology evidence="1">Multi-pass membrane protein</topology>
    </subcellularLocation>
</comment>
<gene>
    <name evidence="7" type="ORF">LX69_00543</name>
</gene>
<keyword evidence="8" id="KW-1185">Reference proteome</keyword>
<dbReference type="GO" id="GO:0015171">
    <property type="term" value="F:amino acid transmembrane transporter activity"/>
    <property type="evidence" value="ECO:0007669"/>
    <property type="project" value="TreeGrafter"/>
</dbReference>
<evidence type="ECO:0000256" key="3">
    <source>
        <dbReference type="ARBA" id="ARBA00022692"/>
    </source>
</evidence>